<dbReference type="Gene3D" id="1.10.287.950">
    <property type="entry name" value="Methyl-accepting chemotaxis protein"/>
    <property type="match status" value="1"/>
</dbReference>
<feature type="domain" description="Methyl-accepting transducer" evidence="6">
    <location>
        <begin position="274"/>
        <end position="510"/>
    </location>
</feature>
<evidence type="ECO:0000256" key="4">
    <source>
        <dbReference type="PROSITE-ProRule" id="PRU00284"/>
    </source>
</evidence>
<evidence type="ECO:0000313" key="7">
    <source>
        <dbReference type="EMBL" id="TMP42187.1"/>
    </source>
</evidence>
<proteinExistence type="inferred from homology"/>
<keyword evidence="5" id="KW-1133">Transmembrane helix</keyword>
<dbReference type="PROSITE" id="PS50111">
    <property type="entry name" value="CHEMOTAXIS_TRANSDUC_2"/>
    <property type="match status" value="1"/>
</dbReference>
<dbReference type="SUPFAM" id="SSF58104">
    <property type="entry name" value="Methyl-accepting chemotaxis protein (MCP) signaling domain"/>
    <property type="match status" value="1"/>
</dbReference>
<feature type="transmembrane region" description="Helical" evidence="5">
    <location>
        <begin position="195"/>
        <end position="214"/>
    </location>
</feature>
<dbReference type="PRINTS" id="PR00260">
    <property type="entry name" value="CHEMTRNSDUCR"/>
</dbReference>
<accession>A0A5S3XUI7</accession>
<dbReference type="AlphaFoldDB" id="A0A5S3XUI7"/>
<dbReference type="EMBL" id="PNCL01000008">
    <property type="protein sequence ID" value="TMP62343.1"/>
    <property type="molecule type" value="Genomic_DNA"/>
</dbReference>
<dbReference type="FunFam" id="1.10.287.950:FF:000001">
    <property type="entry name" value="Methyl-accepting chemotaxis sensory transducer"/>
    <property type="match status" value="1"/>
</dbReference>
<dbReference type="CDD" id="cd11386">
    <property type="entry name" value="MCP_signal"/>
    <property type="match status" value="1"/>
</dbReference>
<evidence type="ECO:0000256" key="2">
    <source>
        <dbReference type="ARBA" id="ARBA00023224"/>
    </source>
</evidence>
<name>A0A5S3XUI7_9GAMM</name>
<dbReference type="PANTHER" id="PTHR32089:SF112">
    <property type="entry name" value="LYSOZYME-LIKE PROTEIN-RELATED"/>
    <property type="match status" value="1"/>
</dbReference>
<evidence type="ECO:0000313" key="10">
    <source>
        <dbReference type="Proteomes" id="UP000307706"/>
    </source>
</evidence>
<dbReference type="RefSeq" id="WP_119860261.1">
    <property type="nucleotide sequence ID" value="NZ_PNCK01000042.1"/>
</dbReference>
<evidence type="ECO:0000256" key="1">
    <source>
        <dbReference type="ARBA" id="ARBA00004370"/>
    </source>
</evidence>
<dbReference type="InterPro" id="IPR047347">
    <property type="entry name" value="YvaQ-like_sensor"/>
</dbReference>
<dbReference type="InterPro" id="IPR004089">
    <property type="entry name" value="MCPsignal_dom"/>
</dbReference>
<dbReference type="Pfam" id="PF12729">
    <property type="entry name" value="4HB_MCP_1"/>
    <property type="match status" value="1"/>
</dbReference>
<keyword evidence="5" id="KW-0472">Membrane</keyword>
<dbReference type="Pfam" id="PF00015">
    <property type="entry name" value="MCPsignal"/>
    <property type="match status" value="1"/>
</dbReference>
<reference evidence="8" key="3">
    <citation type="submission" date="2019-09" db="EMBL/GenBank/DDBJ databases">
        <title>Co-occurence of chitin degradation, pigmentation and bioactivity in marine Pseudoalteromonas.</title>
        <authorList>
            <person name="Sonnenschein E.C."/>
            <person name="Bech P.K."/>
        </authorList>
    </citation>
    <scope>NUCLEOTIDE SEQUENCE</scope>
    <source>
        <strain evidence="8">S2231</strain>
        <strain evidence="9">S2233</strain>
    </source>
</reference>
<dbReference type="InterPro" id="IPR004090">
    <property type="entry name" value="Chemotax_Me-accpt_rcpt"/>
</dbReference>
<dbReference type="InterPro" id="IPR024478">
    <property type="entry name" value="HlyB_4HB_MCP"/>
</dbReference>
<dbReference type="PANTHER" id="PTHR32089">
    <property type="entry name" value="METHYL-ACCEPTING CHEMOTAXIS PROTEIN MCPB"/>
    <property type="match status" value="1"/>
</dbReference>
<comment type="subcellular location">
    <subcellularLocation>
        <location evidence="1">Membrane</location>
    </subcellularLocation>
</comment>
<gene>
    <name evidence="8" type="ORF">CWB96_01440</name>
    <name evidence="7" type="ORF">CWB97_12625</name>
</gene>
<keyword evidence="2 4" id="KW-0807">Transducer</keyword>
<evidence type="ECO:0000256" key="3">
    <source>
        <dbReference type="ARBA" id="ARBA00029447"/>
    </source>
</evidence>
<dbReference type="GO" id="GO:0007165">
    <property type="term" value="P:signal transduction"/>
    <property type="evidence" value="ECO:0007669"/>
    <property type="project" value="UniProtKB-KW"/>
</dbReference>
<dbReference type="Proteomes" id="UP000307706">
    <property type="component" value="Unassembled WGS sequence"/>
</dbReference>
<sequence length="546" mass="59526">MDYLSTLKVKTRLGIGFGFILSLLILLTVMGIIKVNFIDHTLSEITDVNSVKQRYAINYRGSVHDRAIAIRDIAMARSPQEINKFEAEINELAHFYSESESKMNQMKSSGVFFSRQEQNILNKIDKIQADTLPLITQIISDKRNGEVMTATILDEARPAFVNWLNTINEFIDFQETKNQQLTPEARSVAGGFQELMLSLCALAIAISIFVGFMIERSFRSSLGGEPFEAEQAIKAMANGSLTHTNTDHPTGSILHSLSEMSKTLTTTVRNIVTASQNVSVQVSDVAQGSASVLDAARQQASLTSDTASKLSDMRHSIDQVSQIAQLTENNSSMTTDNAKQGRELVFDAAQEMEKISATVDEAVTQVKKLESRTKEIGGIVNVISGISEQTNLLALNAAIEAARAGETGRGFAVVADEVRQLAQRTGEATSQIETMISEVQSETAASVTAMETTQPQVLSGKERTTKASELLENIEEQAADSLKRIKEVAKATSDQVNVVGDISSAMEQISTMSSDAIQSMQNNEKAVTSLNSLSSQLKGEVEYFKI</sequence>
<keyword evidence="5" id="KW-0812">Transmembrane</keyword>
<reference evidence="10" key="2">
    <citation type="submission" date="2019-06" db="EMBL/GenBank/DDBJ databases">
        <title>Co-occurence of chitin degradation, pigmentation and bioactivity in marine Pseudoalteromonas.</title>
        <authorList>
            <person name="Sonnenschein E.C."/>
            <person name="Bech P.K."/>
        </authorList>
    </citation>
    <scope>NUCLEOTIDE SEQUENCE [LARGE SCALE GENOMIC DNA]</scope>
    <source>
        <strain evidence="10">S2231</strain>
        <strain evidence="7">S2233</strain>
    </source>
</reference>
<dbReference type="GO" id="GO:0016020">
    <property type="term" value="C:membrane"/>
    <property type="evidence" value="ECO:0007669"/>
    <property type="project" value="UniProtKB-SubCell"/>
</dbReference>
<comment type="similarity">
    <text evidence="3">Belongs to the methyl-accepting chemotaxis (MCP) protein family.</text>
</comment>
<protein>
    <submittedName>
        <fullName evidence="8">Methyl-accepting chemotaxis protein</fullName>
    </submittedName>
</protein>
<evidence type="ECO:0000313" key="9">
    <source>
        <dbReference type="Proteomes" id="UP000305730"/>
    </source>
</evidence>
<comment type="caution">
    <text evidence="8">The sequence shown here is derived from an EMBL/GenBank/DDBJ whole genome shotgun (WGS) entry which is preliminary data.</text>
</comment>
<dbReference type="GO" id="GO:0004888">
    <property type="term" value="F:transmembrane signaling receptor activity"/>
    <property type="evidence" value="ECO:0007669"/>
    <property type="project" value="InterPro"/>
</dbReference>
<evidence type="ECO:0000256" key="5">
    <source>
        <dbReference type="SAM" id="Phobius"/>
    </source>
</evidence>
<evidence type="ECO:0000313" key="8">
    <source>
        <dbReference type="EMBL" id="TMP62343.1"/>
    </source>
</evidence>
<dbReference type="CDD" id="cd19411">
    <property type="entry name" value="MCP2201-like_sensor"/>
    <property type="match status" value="1"/>
</dbReference>
<reference evidence="9 10" key="1">
    <citation type="submission" date="2017-12" db="EMBL/GenBank/DDBJ databases">
        <authorList>
            <person name="Paulsen S."/>
            <person name="Gram L.K."/>
        </authorList>
    </citation>
    <scope>NUCLEOTIDE SEQUENCE [LARGE SCALE GENOMIC DNA]</scope>
    <source>
        <strain evidence="8 10">S2231</strain>
        <strain evidence="7 9">S2233</strain>
    </source>
</reference>
<keyword evidence="9" id="KW-1185">Reference proteome</keyword>
<dbReference type="SMART" id="SM00283">
    <property type="entry name" value="MA"/>
    <property type="match status" value="1"/>
</dbReference>
<feature type="transmembrane region" description="Helical" evidence="5">
    <location>
        <begin position="12"/>
        <end position="33"/>
    </location>
</feature>
<dbReference type="Proteomes" id="UP000305730">
    <property type="component" value="Unassembled WGS sequence"/>
</dbReference>
<dbReference type="EMBL" id="PNCK01000042">
    <property type="protein sequence ID" value="TMP42187.1"/>
    <property type="molecule type" value="Genomic_DNA"/>
</dbReference>
<organism evidence="8 10">
    <name type="scientific">Pseudoalteromonas citrea</name>
    <dbReference type="NCBI Taxonomy" id="43655"/>
    <lineage>
        <taxon>Bacteria</taxon>
        <taxon>Pseudomonadati</taxon>
        <taxon>Pseudomonadota</taxon>
        <taxon>Gammaproteobacteria</taxon>
        <taxon>Alteromonadales</taxon>
        <taxon>Pseudoalteromonadaceae</taxon>
        <taxon>Pseudoalteromonas</taxon>
    </lineage>
</organism>
<dbReference type="OrthoDB" id="2489132at2"/>
<dbReference type="GO" id="GO:0006935">
    <property type="term" value="P:chemotaxis"/>
    <property type="evidence" value="ECO:0007669"/>
    <property type="project" value="InterPro"/>
</dbReference>
<evidence type="ECO:0000259" key="6">
    <source>
        <dbReference type="PROSITE" id="PS50111"/>
    </source>
</evidence>